<protein>
    <submittedName>
        <fullName evidence="1">Uncharacterized protein</fullName>
    </submittedName>
</protein>
<evidence type="ECO:0000313" key="2">
    <source>
        <dbReference type="Proteomes" id="UP000049455"/>
    </source>
</evidence>
<reference evidence="1 2" key="1">
    <citation type="submission" date="2015-09" db="EMBL/GenBank/DDBJ databases">
        <authorList>
            <person name="Jackson K.R."/>
            <person name="Lunt B.L."/>
            <person name="Fisher J.N.B."/>
            <person name="Gardner A.V."/>
            <person name="Bailey M.E."/>
            <person name="Deus L.M."/>
            <person name="Earl A.S."/>
            <person name="Gibby P.D."/>
            <person name="Hartmann K.A."/>
            <person name="Liu J.E."/>
            <person name="Manci A.M."/>
            <person name="Nielsen D.A."/>
            <person name="Solomon M.B."/>
            <person name="Breakwell D.P."/>
            <person name="Burnett S.H."/>
            <person name="Grose J.H."/>
        </authorList>
    </citation>
    <scope>NUCLEOTIDE SEQUENCE [LARGE SCALE GENOMIC DNA]</scope>
    <source>
        <strain evidence="1 2">CECT 7799</strain>
    </source>
</reference>
<gene>
    <name evidence="1" type="ORF">JSE7799_01632</name>
</gene>
<evidence type="ECO:0000313" key="1">
    <source>
        <dbReference type="EMBL" id="CUH38913.1"/>
    </source>
</evidence>
<accession>A0A0M7BAF3</accession>
<dbReference type="AlphaFoldDB" id="A0A0M7BAF3"/>
<organism evidence="1 2">
    <name type="scientific">Jannaschia seosinensis</name>
    <dbReference type="NCBI Taxonomy" id="313367"/>
    <lineage>
        <taxon>Bacteria</taxon>
        <taxon>Pseudomonadati</taxon>
        <taxon>Pseudomonadota</taxon>
        <taxon>Alphaproteobacteria</taxon>
        <taxon>Rhodobacterales</taxon>
        <taxon>Roseobacteraceae</taxon>
        <taxon>Jannaschia</taxon>
    </lineage>
</organism>
<proteinExistence type="predicted"/>
<sequence>MTDFFLLAVAAMAVLVLVRLLTRGWPEIEDEEEAREEV</sequence>
<dbReference type="Proteomes" id="UP000049455">
    <property type="component" value="Unassembled WGS sequence"/>
</dbReference>
<dbReference type="EMBL" id="CYPR01000101">
    <property type="protein sequence ID" value="CUH38913.1"/>
    <property type="molecule type" value="Genomic_DNA"/>
</dbReference>
<name>A0A0M7BAF3_9RHOB</name>
<keyword evidence="2" id="KW-1185">Reference proteome</keyword>